<dbReference type="SUPFAM" id="SSF81901">
    <property type="entry name" value="HCP-like"/>
    <property type="match status" value="1"/>
</dbReference>
<proteinExistence type="predicted"/>
<evidence type="ECO:0000313" key="2">
    <source>
        <dbReference type="EMBL" id="TCK62710.1"/>
    </source>
</evidence>
<evidence type="ECO:0000313" key="3">
    <source>
        <dbReference type="Proteomes" id="UP000295565"/>
    </source>
</evidence>
<name>A0A4R1KF17_9GAMM</name>
<evidence type="ECO:0008006" key="4">
    <source>
        <dbReference type="Google" id="ProtNLM"/>
    </source>
</evidence>
<feature type="chain" id="PRO_5020618267" description="Sel1 repeat-containing protein" evidence="1">
    <location>
        <begin position="23"/>
        <end position="325"/>
    </location>
</feature>
<keyword evidence="3" id="KW-1185">Reference proteome</keyword>
<accession>A0A4R1KF17</accession>
<protein>
    <recommendedName>
        <fullName evidence="4">Sel1 repeat-containing protein</fullName>
    </recommendedName>
</protein>
<feature type="signal peptide" evidence="1">
    <location>
        <begin position="1"/>
        <end position="22"/>
    </location>
</feature>
<dbReference type="InterPro" id="IPR011990">
    <property type="entry name" value="TPR-like_helical_dom_sf"/>
</dbReference>
<comment type="caution">
    <text evidence="2">The sequence shown here is derived from an EMBL/GenBank/DDBJ whole genome shotgun (WGS) entry which is preliminary data.</text>
</comment>
<dbReference type="Proteomes" id="UP000295565">
    <property type="component" value="Unassembled WGS sequence"/>
</dbReference>
<reference evidence="2 3" key="1">
    <citation type="submission" date="2019-03" db="EMBL/GenBank/DDBJ databases">
        <title>Genomic Encyclopedia of Type Strains, Phase IV (KMG-IV): sequencing the most valuable type-strain genomes for metagenomic binning, comparative biology and taxonomic classification.</title>
        <authorList>
            <person name="Goeker M."/>
        </authorList>
    </citation>
    <scope>NUCLEOTIDE SEQUENCE [LARGE SCALE GENOMIC DNA]</scope>
    <source>
        <strain evidence="2 3">DSM 18577</strain>
    </source>
</reference>
<organism evidence="2 3">
    <name type="scientific">Celerinatantimonas diazotrophica</name>
    <dbReference type="NCBI Taxonomy" id="412034"/>
    <lineage>
        <taxon>Bacteria</taxon>
        <taxon>Pseudomonadati</taxon>
        <taxon>Pseudomonadota</taxon>
        <taxon>Gammaproteobacteria</taxon>
        <taxon>Celerinatantimonadaceae</taxon>
        <taxon>Celerinatantimonas</taxon>
    </lineage>
</organism>
<sequence length="325" mass="37715">MQFRYLSIATLLCIAMSFPLQAMPAIHNGIDALWHHHYQKAEQVFSQLAEQGNAHAMYWLGNTYQLEGGMKRLDAGRIFLKAANMGDPWAMYRLYTKNPYSLCTVWPCDSKWDSKAVEIWEKQSKQGNGKATFALALRKDRTFWYNVTKWLPGMGQEKLNQMALKAFHQGYQGAAVYLFNHNKSANLQYLIQAAKNNFIPAYAKLAIYYKEKNNVNLMNKYKNIAIQSGDTGFIKFLFYVYIQGDLVYKKDFDKAYYYGKITILYGDNNISEAFGENAPKEFRLSAKVAKDKQIVLTQKAKEFVRTHPPYHYYDEYSFPFDGMDF</sequence>
<gene>
    <name evidence="2" type="ORF">EV690_0375</name>
</gene>
<dbReference type="AlphaFoldDB" id="A0A4R1KF17"/>
<dbReference type="EMBL" id="SMGD01000004">
    <property type="protein sequence ID" value="TCK62710.1"/>
    <property type="molecule type" value="Genomic_DNA"/>
</dbReference>
<dbReference type="Gene3D" id="1.25.40.10">
    <property type="entry name" value="Tetratricopeptide repeat domain"/>
    <property type="match status" value="1"/>
</dbReference>
<keyword evidence="1" id="KW-0732">Signal</keyword>
<evidence type="ECO:0000256" key="1">
    <source>
        <dbReference type="SAM" id="SignalP"/>
    </source>
</evidence>